<dbReference type="NCBIfam" id="TIGR03597">
    <property type="entry name" value="GTPase_YqeH"/>
    <property type="match status" value="1"/>
</dbReference>
<dbReference type="InterPro" id="IPR048422">
    <property type="entry name" value="NOA1/YqeH-like_C"/>
</dbReference>
<sequence length="365" mass="40694">MENHEELRCIGCGTIIQTKNPEALGYLPQAALDKKSENEAVYCQRCFRLRNYNEIAPASLTDEDFQKMIVEIGKKNALIINVVDIFDLNGSMIPNLTQYIGKNDVILVANKLDVLPRSLNPNKLTKWVETQVRSMGLKTKAVLVMSARHEYDVYELLELVATHKKNRDVYIVGVTNVGKSTLTNAIIKYETGISDLVTTSRFPGTTLDQIEIPLNDDSILIDTPGIIHKGQMAHYLNTEDLKLVSPKKEIKPKTWQLNSDQTLFLGGLARFDFVSGAKQGFTTYFDNELEIHRTKSQGADDFYQKHAGELLKPSVSKNLDRHEFNVKGKTDLVISGLGWISVSGKATVAVWAPAGVDVLTRSALI</sequence>
<dbReference type="InterPro" id="IPR050896">
    <property type="entry name" value="Mito_lipid_metab_GTPase"/>
</dbReference>
<name>A0A841C8F0_9LACT</name>
<feature type="domain" description="G" evidence="1">
    <location>
        <begin position="169"/>
        <end position="240"/>
    </location>
</feature>
<dbReference type="AlphaFoldDB" id="A0A841C8F0"/>
<proteinExistence type="predicted"/>
<evidence type="ECO:0008006" key="5">
    <source>
        <dbReference type="Google" id="ProtNLM"/>
    </source>
</evidence>
<evidence type="ECO:0000313" key="3">
    <source>
        <dbReference type="EMBL" id="MBB5887831.1"/>
    </source>
</evidence>
<gene>
    <name evidence="3" type="ORF">HNQ37_000708</name>
</gene>
<accession>A0A841C8F0</accession>
<dbReference type="InterPro" id="IPR027417">
    <property type="entry name" value="P-loop_NTPase"/>
</dbReference>
<dbReference type="GO" id="GO:0005525">
    <property type="term" value="F:GTP binding"/>
    <property type="evidence" value="ECO:0007669"/>
    <property type="project" value="InterPro"/>
</dbReference>
<dbReference type="RefSeq" id="WP_183539342.1">
    <property type="nucleotide sequence ID" value="NZ_DASWOY010000027.1"/>
</dbReference>
<dbReference type="SUPFAM" id="SSF52540">
    <property type="entry name" value="P-loop containing nucleoside triphosphate hydrolases"/>
    <property type="match status" value="1"/>
</dbReference>
<dbReference type="Gene3D" id="3.40.50.300">
    <property type="entry name" value="P-loop containing nucleotide triphosphate hydrolases"/>
    <property type="match status" value="1"/>
</dbReference>
<dbReference type="InterPro" id="IPR006073">
    <property type="entry name" value="GTP-bd"/>
</dbReference>
<dbReference type="PANTHER" id="PTHR46434">
    <property type="entry name" value="GENETIC INTERACTOR OF PROHIBITINS 3, MITOCHONDRIAL"/>
    <property type="match status" value="1"/>
</dbReference>
<organism evidence="3 4">
    <name type="scientific">Lactovum miscens</name>
    <dbReference type="NCBI Taxonomy" id="190387"/>
    <lineage>
        <taxon>Bacteria</taxon>
        <taxon>Bacillati</taxon>
        <taxon>Bacillota</taxon>
        <taxon>Bacilli</taxon>
        <taxon>Lactobacillales</taxon>
        <taxon>Streptococcaceae</taxon>
        <taxon>Lactovum</taxon>
    </lineage>
</organism>
<dbReference type="CDD" id="cd01855">
    <property type="entry name" value="YqeH"/>
    <property type="match status" value="1"/>
</dbReference>
<protein>
    <recommendedName>
        <fullName evidence="5">Ribosome biogenesis GTPase YqeH</fullName>
    </recommendedName>
</protein>
<dbReference type="PANTHER" id="PTHR46434:SF1">
    <property type="entry name" value="GENETIC INTERACTOR OF PROHIBITINS 3, MITOCHONDRIAL"/>
    <property type="match status" value="1"/>
</dbReference>
<evidence type="ECO:0000313" key="4">
    <source>
        <dbReference type="Proteomes" id="UP000562464"/>
    </source>
</evidence>
<feature type="domain" description="NOA1/YqeH-like C-terminal" evidence="2">
    <location>
        <begin position="278"/>
        <end position="364"/>
    </location>
</feature>
<dbReference type="InterPro" id="IPR019988">
    <property type="entry name" value="GTP-bd_ribosome_bgen_YqeH"/>
</dbReference>
<comment type="caution">
    <text evidence="3">The sequence shown here is derived from an EMBL/GenBank/DDBJ whole genome shotgun (WGS) entry which is preliminary data.</text>
</comment>
<evidence type="ECO:0000259" key="1">
    <source>
        <dbReference type="Pfam" id="PF01926"/>
    </source>
</evidence>
<dbReference type="EMBL" id="JACHHV010000008">
    <property type="protein sequence ID" value="MBB5887831.1"/>
    <property type="molecule type" value="Genomic_DNA"/>
</dbReference>
<reference evidence="3 4" key="1">
    <citation type="submission" date="2020-08" db="EMBL/GenBank/DDBJ databases">
        <title>Genomic Encyclopedia of Type Strains, Phase IV (KMG-IV): sequencing the most valuable type-strain genomes for metagenomic binning, comparative biology and taxonomic classification.</title>
        <authorList>
            <person name="Goeker M."/>
        </authorList>
    </citation>
    <scope>NUCLEOTIDE SEQUENCE [LARGE SCALE GENOMIC DNA]</scope>
    <source>
        <strain evidence="3 4">DSM 14925</strain>
    </source>
</reference>
<dbReference type="Proteomes" id="UP000562464">
    <property type="component" value="Unassembled WGS sequence"/>
</dbReference>
<dbReference type="Pfam" id="PF21516">
    <property type="entry name" value="YqeH-like_C"/>
    <property type="match status" value="1"/>
</dbReference>
<evidence type="ECO:0000259" key="2">
    <source>
        <dbReference type="Pfam" id="PF21516"/>
    </source>
</evidence>
<dbReference type="Pfam" id="PF01926">
    <property type="entry name" value="MMR_HSR1"/>
    <property type="match status" value="1"/>
</dbReference>
<keyword evidence="4" id="KW-1185">Reference proteome</keyword>